<accession>A2SQS3</accession>
<protein>
    <recommendedName>
        <fullName evidence="1">GyrI-like small molecule binding domain-containing protein</fullName>
    </recommendedName>
</protein>
<dbReference type="GeneID" id="4795336"/>
<evidence type="ECO:0000259" key="1">
    <source>
        <dbReference type="Pfam" id="PF06445"/>
    </source>
</evidence>
<sequence length="208" mass="23746">MEKIDYKKAFPDLYKPKTSPSAVDVPPMTFIMVDGKGNPNDPNGEYPCAVELLYGLSYTIKMNKKGETRPNGYFEYVVPPLEGLWSLDDSADFKNKDTFLWTSMIRQPEFVTAEVFAETCPMVEEKKHLDTAKARLEIFSEGLCVQCMHIGPFDDEPATLDKMDAFIRENGFVHDFAGRRHHEIYLSDPRKTEPAKMKTILRVPVKKA</sequence>
<dbReference type="OrthoDB" id="136071at2157"/>
<dbReference type="Gene3D" id="3.20.80.10">
    <property type="entry name" value="Regulatory factor, effector binding domain"/>
    <property type="match status" value="1"/>
</dbReference>
<feature type="domain" description="GyrI-like small molecule binding" evidence="1">
    <location>
        <begin position="20"/>
        <end position="206"/>
    </location>
</feature>
<keyword evidence="3" id="KW-1185">Reference proteome</keyword>
<dbReference type="SUPFAM" id="SSF55136">
    <property type="entry name" value="Probable bacterial effector-binding domain"/>
    <property type="match status" value="1"/>
</dbReference>
<dbReference type="STRING" id="410358.Mlab_0505"/>
<dbReference type="PIRSF" id="PIRSF031644">
    <property type="entry name" value="UCP031644"/>
    <property type="match status" value="1"/>
</dbReference>
<dbReference type="EMBL" id="CP000559">
    <property type="protein sequence ID" value="ABN06679.1"/>
    <property type="molecule type" value="Genomic_DNA"/>
</dbReference>
<dbReference type="InterPro" id="IPR011256">
    <property type="entry name" value="Reg_factor_effector_dom_sf"/>
</dbReference>
<reference evidence="2 3" key="1">
    <citation type="journal article" date="2009" name="Stand. Genomic Sci.">
        <title>Complete genome sequence of Methanocorpusculum labreanum type strain Z.</title>
        <authorList>
            <person name="Anderson I.J."/>
            <person name="Sieprawska-Lupa M."/>
            <person name="Goltsman E."/>
            <person name="Lapidus A."/>
            <person name="Copeland A."/>
            <person name="Glavina Del Rio T."/>
            <person name="Tice H."/>
            <person name="Dalin E."/>
            <person name="Barry K."/>
            <person name="Pitluck S."/>
            <person name="Hauser L."/>
            <person name="Land M."/>
            <person name="Lucas S."/>
            <person name="Richardson P."/>
            <person name="Whitman W.B."/>
            <person name="Kyrpides N.C."/>
        </authorList>
    </citation>
    <scope>NUCLEOTIDE SEQUENCE [LARGE SCALE GENOMIC DNA]</scope>
    <source>
        <strain evidence="3">ATCC 43576 / DSM 4855 / Z</strain>
    </source>
</reference>
<dbReference type="KEGG" id="mla:Mlab_0505"/>
<dbReference type="Pfam" id="PF06445">
    <property type="entry name" value="GyrI-like"/>
    <property type="match status" value="1"/>
</dbReference>
<evidence type="ECO:0000313" key="2">
    <source>
        <dbReference type="EMBL" id="ABN06679.1"/>
    </source>
</evidence>
<organism evidence="2 3">
    <name type="scientific">Methanocorpusculum labreanum (strain ATCC 43576 / DSM 4855 / Z)</name>
    <dbReference type="NCBI Taxonomy" id="410358"/>
    <lineage>
        <taxon>Archaea</taxon>
        <taxon>Methanobacteriati</taxon>
        <taxon>Methanobacteriota</taxon>
        <taxon>Stenosarchaea group</taxon>
        <taxon>Methanomicrobia</taxon>
        <taxon>Methanomicrobiales</taxon>
        <taxon>Methanocorpusculaceae</taxon>
        <taxon>Methanocorpusculum</taxon>
    </lineage>
</organism>
<dbReference type="eggNOG" id="arCOG03201">
    <property type="taxonomic scope" value="Archaea"/>
</dbReference>
<name>A2SQS3_METLZ</name>
<gene>
    <name evidence="2" type="ordered locus">Mlab_0505</name>
</gene>
<dbReference type="InterPro" id="IPR008319">
    <property type="entry name" value="GyrI-like_CCH_Lin2189-like"/>
</dbReference>
<evidence type="ECO:0000313" key="3">
    <source>
        <dbReference type="Proteomes" id="UP000000365"/>
    </source>
</evidence>
<dbReference type="HOGENOM" id="CLU_083625_0_0_2"/>
<dbReference type="Proteomes" id="UP000000365">
    <property type="component" value="Chromosome"/>
</dbReference>
<dbReference type="InterPro" id="IPR029442">
    <property type="entry name" value="GyrI-like"/>
</dbReference>
<dbReference type="RefSeq" id="WP_011832880.1">
    <property type="nucleotide sequence ID" value="NC_008942.1"/>
</dbReference>
<proteinExistence type="predicted"/>
<dbReference type="AlphaFoldDB" id="A2SQS3"/>